<proteinExistence type="predicted"/>
<sequence length="132" mass="14313">MNASVVCAVLLLAVGAMAQYRPFYAGSGVNYPRPFGSSSSNDDLANRFGDSDLSTRIDANGHDVKLVEDAAKLPADQQPFWYINREHIRKHLGLDVTGRPVQPVQPFVVQPVVEGLPVHPVQPVVDPTPNIA</sequence>
<evidence type="ECO:0000313" key="3">
    <source>
        <dbReference type="Proteomes" id="UP001378592"/>
    </source>
</evidence>
<name>A0AAN9VYK5_9ORTH</name>
<dbReference type="AlphaFoldDB" id="A0AAN9VYK5"/>
<organism evidence="2 3">
    <name type="scientific">Gryllus longicercus</name>
    <dbReference type="NCBI Taxonomy" id="2509291"/>
    <lineage>
        <taxon>Eukaryota</taxon>
        <taxon>Metazoa</taxon>
        <taxon>Ecdysozoa</taxon>
        <taxon>Arthropoda</taxon>
        <taxon>Hexapoda</taxon>
        <taxon>Insecta</taxon>
        <taxon>Pterygota</taxon>
        <taxon>Neoptera</taxon>
        <taxon>Polyneoptera</taxon>
        <taxon>Orthoptera</taxon>
        <taxon>Ensifera</taxon>
        <taxon>Gryllidea</taxon>
        <taxon>Grylloidea</taxon>
        <taxon>Gryllidae</taxon>
        <taxon>Gryllinae</taxon>
        <taxon>Gryllus</taxon>
    </lineage>
</organism>
<dbReference type="Proteomes" id="UP001378592">
    <property type="component" value="Unassembled WGS sequence"/>
</dbReference>
<accession>A0AAN9VYK5</accession>
<feature type="signal peptide" evidence="1">
    <location>
        <begin position="1"/>
        <end position="18"/>
    </location>
</feature>
<evidence type="ECO:0000256" key="1">
    <source>
        <dbReference type="SAM" id="SignalP"/>
    </source>
</evidence>
<keyword evidence="1" id="KW-0732">Signal</keyword>
<keyword evidence="3" id="KW-1185">Reference proteome</keyword>
<feature type="chain" id="PRO_5042979645" description="Accessory gland protein" evidence="1">
    <location>
        <begin position="19"/>
        <end position="132"/>
    </location>
</feature>
<evidence type="ECO:0008006" key="4">
    <source>
        <dbReference type="Google" id="ProtNLM"/>
    </source>
</evidence>
<reference evidence="2 3" key="1">
    <citation type="submission" date="2024-03" db="EMBL/GenBank/DDBJ databases">
        <title>The genome assembly and annotation of the cricket Gryllus longicercus Weissman &amp; Gray.</title>
        <authorList>
            <person name="Szrajer S."/>
            <person name="Gray D."/>
            <person name="Ylla G."/>
        </authorList>
    </citation>
    <scope>NUCLEOTIDE SEQUENCE [LARGE SCALE GENOMIC DNA]</scope>
    <source>
        <strain evidence="2">DAG 2021-001</strain>
        <tissue evidence="2">Whole body minus gut</tissue>
    </source>
</reference>
<evidence type="ECO:0000313" key="2">
    <source>
        <dbReference type="EMBL" id="KAK7872783.1"/>
    </source>
</evidence>
<gene>
    <name evidence="2" type="ORF">R5R35_011908</name>
</gene>
<protein>
    <recommendedName>
        <fullName evidence="4">Accessory gland protein</fullName>
    </recommendedName>
</protein>
<comment type="caution">
    <text evidence="2">The sequence shown here is derived from an EMBL/GenBank/DDBJ whole genome shotgun (WGS) entry which is preliminary data.</text>
</comment>
<dbReference type="EMBL" id="JAZDUA010000020">
    <property type="protein sequence ID" value="KAK7872783.1"/>
    <property type="molecule type" value="Genomic_DNA"/>
</dbReference>